<name>A0A3D9FDJ9_9SPHN</name>
<accession>A0A3D9FDJ9</accession>
<dbReference type="Gene3D" id="3.40.50.300">
    <property type="entry name" value="P-loop containing nucleotide triphosphate hydrolases"/>
    <property type="match status" value="1"/>
</dbReference>
<dbReference type="AlphaFoldDB" id="A0A3D9FDJ9"/>
<dbReference type="OrthoDB" id="3397773at2"/>
<comment type="caution">
    <text evidence="1">The sequence shown here is derived from an EMBL/GenBank/DDBJ whole genome shotgun (WGS) entry which is preliminary data.</text>
</comment>
<dbReference type="InterPro" id="IPR027417">
    <property type="entry name" value="P-loop_NTPase"/>
</dbReference>
<gene>
    <name evidence="1" type="ORF">DFR46_0913</name>
</gene>
<reference evidence="1 2" key="1">
    <citation type="submission" date="2018-07" db="EMBL/GenBank/DDBJ databases">
        <title>Genomic Encyclopedia of Type Strains, Phase IV (KMG-IV): sequencing the most valuable type-strain genomes for metagenomic binning, comparative biology and taxonomic classification.</title>
        <authorList>
            <person name="Goeker M."/>
        </authorList>
    </citation>
    <scope>NUCLEOTIDE SEQUENCE [LARGE SCALE GENOMIC DNA]</scope>
    <source>
        <strain evidence="1 2">DSM 26725</strain>
    </source>
</reference>
<protein>
    <recommendedName>
        <fullName evidence="3">Sulfotransferase family protein</fullName>
    </recommendedName>
</protein>
<dbReference type="Proteomes" id="UP000256310">
    <property type="component" value="Unassembled WGS sequence"/>
</dbReference>
<dbReference type="RefSeq" id="WP_147297614.1">
    <property type="nucleotide sequence ID" value="NZ_QRDP01000004.1"/>
</dbReference>
<evidence type="ECO:0008006" key="3">
    <source>
        <dbReference type="Google" id="ProtNLM"/>
    </source>
</evidence>
<proteinExistence type="predicted"/>
<evidence type="ECO:0000313" key="1">
    <source>
        <dbReference type="EMBL" id="RED15905.1"/>
    </source>
</evidence>
<dbReference type="EMBL" id="QRDP01000004">
    <property type="protein sequence ID" value="RED15905.1"/>
    <property type="molecule type" value="Genomic_DNA"/>
</dbReference>
<sequence length="353" mass="39617">MTRPPSQSPLTQAFAQGPTWFPQQMDAATDRVLLVRMAEEDYRQASFLDQRMLNQKNQPQWAEWAELEAADQAGRADAYFIFHIGHVGSTLIARLLGELDGVFALREPQILRNFADLAAQNGAPHALWSPRRFDARLETAIGWLSRTFAQSDRALIKASSFVSEIAAPMLGETRKALFLRLSPERYIETILAGDNSRQELAMLASPRLQRLHKRLGSDNWKLWELPEPVRAAMSWLSEMMALDATAQTAPTGNIHWLDFDDFLQDPVSRLGEIAAFYGLDSGKDRLSAIANGPLMTQYSKAPEHDYSPDIREKLLAEARATHQEGIAKGLTWLKDAAAQHETIARLMTEHARA</sequence>
<organism evidence="1 2">
    <name type="scientific">Parasphingopyxis lamellibrachiae</name>
    <dbReference type="NCBI Taxonomy" id="680125"/>
    <lineage>
        <taxon>Bacteria</taxon>
        <taxon>Pseudomonadati</taxon>
        <taxon>Pseudomonadota</taxon>
        <taxon>Alphaproteobacteria</taxon>
        <taxon>Sphingomonadales</taxon>
        <taxon>Sphingomonadaceae</taxon>
        <taxon>Parasphingopyxis</taxon>
    </lineage>
</organism>
<dbReference type="SUPFAM" id="SSF52540">
    <property type="entry name" value="P-loop containing nucleoside triphosphate hydrolases"/>
    <property type="match status" value="1"/>
</dbReference>
<evidence type="ECO:0000313" key="2">
    <source>
        <dbReference type="Proteomes" id="UP000256310"/>
    </source>
</evidence>
<keyword evidence="2" id="KW-1185">Reference proteome</keyword>